<feature type="domain" description="Tyrosine specific protein phosphatases" evidence="1">
    <location>
        <begin position="1"/>
        <end position="51"/>
    </location>
</feature>
<dbReference type="EMBL" id="DAAYKO010000038">
    <property type="protein sequence ID" value="HAG4599599.1"/>
    <property type="molecule type" value="Genomic_DNA"/>
</dbReference>
<dbReference type="InterPro" id="IPR016130">
    <property type="entry name" value="Tyr_Pase_AS"/>
</dbReference>
<feature type="non-terminal residue" evidence="2">
    <location>
        <position position="1"/>
    </location>
</feature>
<dbReference type="PANTHER" id="PTHR47216">
    <property type="match status" value="1"/>
</dbReference>
<dbReference type="InterPro" id="IPR000340">
    <property type="entry name" value="Dual-sp_phosphatase_cat-dom"/>
</dbReference>
<dbReference type="InterPro" id="IPR029021">
    <property type="entry name" value="Prot-tyrosine_phosphatase-like"/>
</dbReference>
<proteinExistence type="predicted"/>
<gene>
    <name evidence="2" type="ORF">G8608_004591</name>
</gene>
<dbReference type="PROSITE" id="PS50056">
    <property type="entry name" value="TYR_PHOSPHATASE_2"/>
    <property type="match status" value="1"/>
</dbReference>
<dbReference type="PROSITE" id="PS00383">
    <property type="entry name" value="TYR_PHOSPHATASE_1"/>
    <property type="match status" value="1"/>
</dbReference>
<dbReference type="SUPFAM" id="SSF52799">
    <property type="entry name" value="(Phosphotyrosine protein) phosphatases II"/>
    <property type="match status" value="1"/>
</dbReference>
<dbReference type="PANTHER" id="PTHR47216:SF4">
    <property type="entry name" value="OS01G0859400 PROTEIN"/>
    <property type="match status" value="1"/>
</dbReference>
<dbReference type="Gene3D" id="3.90.190.10">
    <property type="entry name" value="Protein tyrosine phosphatase superfamily"/>
    <property type="match status" value="1"/>
</dbReference>
<name>A0A763UEB0_SALER</name>
<reference evidence="2" key="2">
    <citation type="submission" date="2020-02" db="EMBL/GenBank/DDBJ databases">
        <authorList>
            <consortium name="NCBI Pathogen Detection Project"/>
        </authorList>
    </citation>
    <scope>NUCLEOTIDE SEQUENCE</scope>
    <source>
        <strain evidence="2">MA.DB_43</strain>
    </source>
</reference>
<evidence type="ECO:0000259" key="1">
    <source>
        <dbReference type="PROSITE" id="PS50056"/>
    </source>
</evidence>
<reference evidence="2" key="1">
    <citation type="journal article" date="2018" name="Genome Biol.">
        <title>SKESA: strategic k-mer extension for scrupulous assemblies.</title>
        <authorList>
            <person name="Souvorov A."/>
            <person name="Agarwala R."/>
            <person name="Lipman D.J."/>
        </authorList>
    </citation>
    <scope>NUCLEOTIDE SEQUENCE</scope>
    <source>
        <strain evidence="2">MA.DB_43</strain>
    </source>
</reference>
<protein>
    <recommendedName>
        <fullName evidence="1">Tyrosine specific protein phosphatases domain-containing protein</fullName>
    </recommendedName>
</protein>
<comment type="caution">
    <text evidence="2">The sequence shown here is derived from an EMBL/GenBank/DDBJ whole genome shotgun (WGS) entry which is preliminary data.</text>
</comment>
<evidence type="ECO:0000313" key="2">
    <source>
        <dbReference type="EMBL" id="HAG4599599.1"/>
    </source>
</evidence>
<dbReference type="AlphaFoldDB" id="A0A763UEB0"/>
<sequence length="57" mass="6408">VLVHCSLGLSRSAMVVAAWLLCYGHAATVEQAVAYIRACRLQIVLTDEHLDELRQWQ</sequence>
<accession>A0A763UEB0</accession>
<organism evidence="2">
    <name type="scientific">Salmonella enterica</name>
    <name type="common">Salmonella choleraesuis</name>
    <dbReference type="NCBI Taxonomy" id="28901"/>
    <lineage>
        <taxon>Bacteria</taxon>
        <taxon>Pseudomonadati</taxon>
        <taxon>Pseudomonadota</taxon>
        <taxon>Gammaproteobacteria</taxon>
        <taxon>Enterobacterales</taxon>
        <taxon>Enterobacteriaceae</taxon>
        <taxon>Salmonella</taxon>
    </lineage>
</organism>
<dbReference type="InterPro" id="IPR000387">
    <property type="entry name" value="Tyr_Pase_dom"/>
</dbReference>
<dbReference type="Pfam" id="PF00782">
    <property type="entry name" value="DSPc"/>
    <property type="match status" value="1"/>
</dbReference>